<feature type="non-terminal residue" evidence="1">
    <location>
        <position position="1"/>
    </location>
</feature>
<dbReference type="AlphaFoldDB" id="X1DDU5"/>
<protein>
    <submittedName>
        <fullName evidence="1">Uncharacterized protein</fullName>
    </submittedName>
</protein>
<sequence length="33" mass="3647">LALYESNLNGGALSPTFMYYLLNTKAILIQNIS</sequence>
<dbReference type="EMBL" id="BART01033314">
    <property type="protein sequence ID" value="GAH06475.1"/>
    <property type="molecule type" value="Genomic_DNA"/>
</dbReference>
<proteinExistence type="predicted"/>
<name>X1DDU5_9ZZZZ</name>
<accession>X1DDU5</accession>
<organism evidence="1">
    <name type="scientific">marine sediment metagenome</name>
    <dbReference type="NCBI Taxonomy" id="412755"/>
    <lineage>
        <taxon>unclassified sequences</taxon>
        <taxon>metagenomes</taxon>
        <taxon>ecological metagenomes</taxon>
    </lineage>
</organism>
<evidence type="ECO:0000313" key="1">
    <source>
        <dbReference type="EMBL" id="GAH06475.1"/>
    </source>
</evidence>
<comment type="caution">
    <text evidence="1">The sequence shown here is derived from an EMBL/GenBank/DDBJ whole genome shotgun (WGS) entry which is preliminary data.</text>
</comment>
<gene>
    <name evidence="1" type="ORF">S01H4_57302</name>
</gene>
<reference evidence="1" key="1">
    <citation type="journal article" date="2014" name="Front. Microbiol.">
        <title>High frequency of phylogenetically diverse reductive dehalogenase-homologous genes in deep subseafloor sedimentary metagenomes.</title>
        <authorList>
            <person name="Kawai M."/>
            <person name="Futagami T."/>
            <person name="Toyoda A."/>
            <person name="Takaki Y."/>
            <person name="Nishi S."/>
            <person name="Hori S."/>
            <person name="Arai W."/>
            <person name="Tsubouchi T."/>
            <person name="Morono Y."/>
            <person name="Uchiyama I."/>
            <person name="Ito T."/>
            <person name="Fujiyama A."/>
            <person name="Inagaki F."/>
            <person name="Takami H."/>
        </authorList>
    </citation>
    <scope>NUCLEOTIDE SEQUENCE</scope>
    <source>
        <strain evidence="1">Expedition CK06-06</strain>
    </source>
</reference>